<dbReference type="RefSeq" id="WP_390358802.1">
    <property type="nucleotide sequence ID" value="NZ_JBHTKJ010000003.1"/>
</dbReference>
<dbReference type="EMBL" id="JBHTKJ010000003">
    <property type="protein sequence ID" value="MFD1037056.1"/>
    <property type="molecule type" value="Genomic_DNA"/>
</dbReference>
<gene>
    <name evidence="1" type="ORF">ACFQ3N_01265</name>
</gene>
<dbReference type="Proteomes" id="UP001597040">
    <property type="component" value="Unassembled WGS sequence"/>
</dbReference>
<comment type="caution">
    <text evidence="1">The sequence shown here is derived from an EMBL/GenBank/DDBJ whole genome shotgun (WGS) entry which is preliminary data.</text>
</comment>
<organism evidence="1 2">
    <name type="scientific">Virgibacillus byunsanensis</name>
    <dbReference type="NCBI Taxonomy" id="570945"/>
    <lineage>
        <taxon>Bacteria</taxon>
        <taxon>Bacillati</taxon>
        <taxon>Bacillota</taxon>
        <taxon>Bacilli</taxon>
        <taxon>Bacillales</taxon>
        <taxon>Bacillaceae</taxon>
        <taxon>Virgibacillus</taxon>
    </lineage>
</organism>
<evidence type="ECO:0000313" key="1">
    <source>
        <dbReference type="EMBL" id="MFD1037056.1"/>
    </source>
</evidence>
<protein>
    <submittedName>
        <fullName evidence="1">Uncharacterized protein</fullName>
    </submittedName>
</protein>
<accession>A0ABW3LF95</accession>
<reference evidence="2" key="1">
    <citation type="journal article" date="2019" name="Int. J. Syst. Evol. Microbiol.">
        <title>The Global Catalogue of Microorganisms (GCM) 10K type strain sequencing project: providing services to taxonomists for standard genome sequencing and annotation.</title>
        <authorList>
            <consortium name="The Broad Institute Genomics Platform"/>
            <consortium name="The Broad Institute Genome Sequencing Center for Infectious Disease"/>
            <person name="Wu L."/>
            <person name="Ma J."/>
        </authorList>
    </citation>
    <scope>NUCLEOTIDE SEQUENCE [LARGE SCALE GENOMIC DNA]</scope>
    <source>
        <strain evidence="2">CCUG 56754</strain>
    </source>
</reference>
<proteinExistence type="predicted"/>
<name>A0ABW3LF95_9BACI</name>
<evidence type="ECO:0000313" key="2">
    <source>
        <dbReference type="Proteomes" id="UP001597040"/>
    </source>
</evidence>
<sequence>MVAGGLSINVAKNDSNIVITSPTIIEDNTMLLTYEKALHVAVELEKVGEMEIYFILADRKG</sequence>
<keyword evidence="2" id="KW-1185">Reference proteome</keyword>